<dbReference type="OrthoDB" id="794255at2"/>
<sequence>MKNTLFILIFFICACTASVKQEDLIGRWNYVSYAYENKSLDKPLANIASQKPFIQFFEDGKCRIVSSGKTLSEGTYTLDGKIIRYMEELPDGQTRPVPFLIKSLSAEELVFQTMDAEVKIITAKKAK</sequence>
<dbReference type="PROSITE" id="PS51257">
    <property type="entry name" value="PROKAR_LIPOPROTEIN"/>
    <property type="match status" value="1"/>
</dbReference>
<dbReference type="RefSeq" id="WP_120182501.1">
    <property type="nucleotide sequence ID" value="NZ_MBTA01000026.1"/>
</dbReference>
<proteinExistence type="predicted"/>
<evidence type="ECO:0000313" key="2">
    <source>
        <dbReference type="Proteomes" id="UP000283433"/>
    </source>
</evidence>
<keyword evidence="2" id="KW-1185">Reference proteome</keyword>
<organism evidence="1 2">
    <name type="scientific">Pelobium manganitolerans</name>
    <dbReference type="NCBI Taxonomy" id="1842495"/>
    <lineage>
        <taxon>Bacteria</taxon>
        <taxon>Pseudomonadati</taxon>
        <taxon>Bacteroidota</taxon>
        <taxon>Sphingobacteriia</taxon>
        <taxon>Sphingobacteriales</taxon>
        <taxon>Sphingobacteriaceae</taxon>
        <taxon>Pelobium</taxon>
    </lineage>
</organism>
<accession>A0A419S4Q9</accession>
<evidence type="ECO:0000313" key="1">
    <source>
        <dbReference type="EMBL" id="RKD14495.1"/>
    </source>
</evidence>
<name>A0A419S4Q9_9SPHI</name>
<reference evidence="1 2" key="1">
    <citation type="submission" date="2016-07" db="EMBL/GenBank/DDBJ databases">
        <title>Genome of Pelobium manganitolerans.</title>
        <authorList>
            <person name="Wu S."/>
            <person name="Wang G."/>
        </authorList>
    </citation>
    <scope>NUCLEOTIDE SEQUENCE [LARGE SCALE GENOMIC DNA]</scope>
    <source>
        <strain evidence="1 2">YS-25</strain>
    </source>
</reference>
<evidence type="ECO:0008006" key="3">
    <source>
        <dbReference type="Google" id="ProtNLM"/>
    </source>
</evidence>
<dbReference type="AlphaFoldDB" id="A0A419S4Q9"/>
<gene>
    <name evidence="1" type="ORF">BCY91_08470</name>
</gene>
<protein>
    <recommendedName>
        <fullName evidence="3">Lipocalin-like domain-containing protein</fullName>
    </recommendedName>
</protein>
<dbReference type="Proteomes" id="UP000283433">
    <property type="component" value="Unassembled WGS sequence"/>
</dbReference>
<comment type="caution">
    <text evidence="1">The sequence shown here is derived from an EMBL/GenBank/DDBJ whole genome shotgun (WGS) entry which is preliminary data.</text>
</comment>
<dbReference type="EMBL" id="MBTA01000026">
    <property type="protein sequence ID" value="RKD14495.1"/>
    <property type="molecule type" value="Genomic_DNA"/>
</dbReference>